<dbReference type="GO" id="GO:0061711">
    <property type="term" value="F:tRNA N(6)-L-threonylcarbamoyladenine synthase activity"/>
    <property type="evidence" value="ECO:0007669"/>
    <property type="project" value="UniProtKB-EC"/>
</dbReference>
<organism evidence="9 10">
    <name type="scientific">Lasius niger</name>
    <name type="common">Black garden ant</name>
    <dbReference type="NCBI Taxonomy" id="67767"/>
    <lineage>
        <taxon>Eukaryota</taxon>
        <taxon>Metazoa</taxon>
        <taxon>Ecdysozoa</taxon>
        <taxon>Arthropoda</taxon>
        <taxon>Hexapoda</taxon>
        <taxon>Insecta</taxon>
        <taxon>Pterygota</taxon>
        <taxon>Neoptera</taxon>
        <taxon>Endopterygota</taxon>
        <taxon>Hymenoptera</taxon>
        <taxon>Apocrita</taxon>
        <taxon>Aculeata</taxon>
        <taxon>Formicoidea</taxon>
        <taxon>Formicidae</taxon>
        <taxon>Formicinae</taxon>
        <taxon>Lasius</taxon>
        <taxon>Lasius</taxon>
    </lineage>
</organism>
<proteinExistence type="predicted"/>
<feature type="region of interest" description="Disordered" evidence="7">
    <location>
        <begin position="846"/>
        <end position="873"/>
    </location>
</feature>
<feature type="compositionally biased region" description="Low complexity" evidence="7">
    <location>
        <begin position="380"/>
        <end position="393"/>
    </location>
</feature>
<feature type="compositionally biased region" description="Acidic residues" evidence="7">
    <location>
        <begin position="1"/>
        <end position="33"/>
    </location>
</feature>
<sequence>MSSDDTLLDEDLGDEEYDLGNDEEEALLADDYEIERQNSYKGEEETDDVLDLGVTDALDDLDGEDENIEFSRGNTDKRSDNDFYKDGEHPMDMQPTSSYYEQDDGAKRYANEQASRQSDKNSESNCVNVSNNIGKGDLREKLQRNVQKNIYIGNGQGMEDDDCEEAKERRNRFQNERTMISPKMNNDIPDTLENVVTSEPSRAPFRGRGRGRGVRGSRGGRFNVQNPGNFNPRFGTARPGSFDNQPPACRPPLIETRPPCLLGIPSNVPNQQQMMYQQQANPQQPFQQPFGPNGPLQGPPAQFVENRPQFSPGQFQGPMGPRPIGSQRLPEYGLRNPLAGGSMQGPGYNCPPNQQPPYHPPMQQPLPFQNPGGVMQENRPGMQGNQGGPLLQGNPGGGGGGGGGGSLLGNPNCLLLPGNPPNMLLPGGGNLPVSMGQGFPRQQQALPSASQGPPMQNLPPNVQMSSQPPPFENRLPPPPPPPQFQEPQFEGRNAYDARVGFHPPDQVPNSQFNNTMQPQPQQSASNVSHSVSLPPGHKILINPHFRGTVQPANDARLVWDSNQSQAQPQISHSGQFPQPPSSYQNQGPYNQAQQGSSQYQQNYQQNKSDDPYAYFSDVWQENRPQKPQNSPNKHYPSDNNYSREASYNDGNKYKLDNQWEQRDNYQEDYRGSHQNYRERDLPLRARNDHTQRSRTPPNTYRGDSYDQVHSLKFSRPANVAPRGANRPPPQKRISESSDKGSREVSPKRNKPSNRNLQEVRRADTASANVADRDEDPEMQEYRKKMEEQKRLREKILREKENRRKMAAMEKQNEETKIDSSAAVSENTQQEIKSASAVGIVKDGIKTRPGVAKGRGRPTNIQSTEKNQGLQQKAVPNTQVVQTQKIIQNQANVLQKTGTVGPKTTNVGQRMVTHKAPGSLQKTVINDSANVHGQKVMNAQQNPQRIVLQKPAVQAKKLPEIKTNTVKLENLAASTSEAQIRRMCQAIGTIEQCVLTVIVFLLFRHGGIIPTIAGNMHRQQITAVCEDALRSANLKLRDIDAIATTTKPGLPLSLAIGNTFGKYLSRIGNKPYIPIHHMEAHALTARMVQKIDFPYLVLLVSGGHALLAIVENVDKFYTLGTTLDNAPGEIFDKIARRLKLANISEFSHMSGGQAIESAASKATDPTKFVFEPVMTGKRNCQFTFAGTLNRSLRYISKQEKELDIDGSTIIPDVYNLCAALQMSAVKHICLRTQRAMEFINNMNLISQEKRTLVMSGGVACNNFLAKALEIVCSEKGFKFVRTPPRLCNDNGVMIAWNGVEKWRANLGVIRDRDEIEMVTVEKKAPLGESWIERVQNADIKCKLVKLKGLYD</sequence>
<dbReference type="EC" id="2.3.1.234" evidence="1"/>
<dbReference type="OrthoDB" id="5990677at2759"/>
<dbReference type="PaxDb" id="67767-A0A0J7NUV6"/>
<dbReference type="Proteomes" id="UP000036403">
    <property type="component" value="Unassembled WGS sequence"/>
</dbReference>
<keyword evidence="10" id="KW-1185">Reference proteome</keyword>
<dbReference type="InterPro" id="IPR000905">
    <property type="entry name" value="Gcp-like_dom"/>
</dbReference>
<feature type="domain" description="Gcp-like" evidence="8">
    <location>
        <begin position="1003"/>
        <end position="1295"/>
    </location>
</feature>
<feature type="compositionally biased region" description="Basic and acidic residues" evidence="7">
    <location>
        <begin position="34"/>
        <end position="43"/>
    </location>
</feature>
<feature type="compositionally biased region" description="Basic and acidic residues" evidence="7">
    <location>
        <begin position="779"/>
        <end position="789"/>
    </location>
</feature>
<dbReference type="Gene3D" id="3.30.420.40">
    <property type="match status" value="2"/>
</dbReference>
<dbReference type="STRING" id="67767.A0A0J7NUV6"/>
<dbReference type="PRINTS" id="PR00789">
    <property type="entry name" value="OSIALOPTASE"/>
</dbReference>
<dbReference type="SUPFAM" id="SSF53067">
    <property type="entry name" value="Actin-like ATPase domain"/>
    <property type="match status" value="1"/>
</dbReference>
<feature type="compositionally biased region" description="Gly residues" evidence="7">
    <location>
        <begin position="394"/>
        <end position="405"/>
    </location>
</feature>
<feature type="compositionally biased region" description="Basic and acidic residues" evidence="7">
    <location>
        <begin position="732"/>
        <end position="746"/>
    </location>
</feature>
<evidence type="ECO:0000259" key="8">
    <source>
        <dbReference type="Pfam" id="PF00814"/>
    </source>
</evidence>
<gene>
    <name evidence="9" type="ORF">RF55_3558</name>
</gene>
<dbReference type="EMBL" id="LBMM01001509">
    <property type="protein sequence ID" value="KMQ96175.1"/>
    <property type="molecule type" value="Genomic_DNA"/>
</dbReference>
<accession>A0A0J7NUV6</accession>
<evidence type="ECO:0000256" key="6">
    <source>
        <dbReference type="ARBA" id="ARBA00048117"/>
    </source>
</evidence>
<dbReference type="NCBIfam" id="TIGR00329">
    <property type="entry name" value="gcp_kae1"/>
    <property type="match status" value="1"/>
</dbReference>
<protein>
    <recommendedName>
        <fullName evidence="1">N(6)-L-threonylcarbamoyladenine synthase</fullName>
        <ecNumber evidence="1">2.3.1.234</ecNumber>
    </recommendedName>
</protein>
<name>A0A0J7NUV6_LASNI</name>
<dbReference type="PANTHER" id="PTHR11735:SF6">
    <property type="entry name" value="TRNA N6-ADENOSINE THREONYLCARBAMOYLTRANSFERASE, MITOCHONDRIAL"/>
    <property type="match status" value="1"/>
</dbReference>
<feature type="region of interest" description="Disordered" evidence="7">
    <location>
        <begin position="200"/>
        <end position="232"/>
    </location>
</feature>
<feature type="compositionally biased region" description="Pro residues" evidence="7">
    <location>
        <begin position="467"/>
        <end position="484"/>
    </location>
</feature>
<evidence type="ECO:0000256" key="2">
    <source>
        <dbReference type="ARBA" id="ARBA00022679"/>
    </source>
</evidence>
<feature type="compositionally biased region" description="Polar residues" evidence="7">
    <location>
        <begin position="560"/>
        <end position="588"/>
    </location>
</feature>
<keyword evidence="2" id="KW-0808">Transferase</keyword>
<evidence type="ECO:0000256" key="5">
    <source>
        <dbReference type="ARBA" id="ARBA00023315"/>
    </source>
</evidence>
<feature type="compositionally biased region" description="Basic residues" evidence="7">
    <location>
        <begin position="205"/>
        <end position="215"/>
    </location>
</feature>
<dbReference type="GO" id="GO:0008033">
    <property type="term" value="P:tRNA processing"/>
    <property type="evidence" value="ECO:0007669"/>
    <property type="project" value="UniProtKB-KW"/>
</dbReference>
<dbReference type="Pfam" id="PF00814">
    <property type="entry name" value="TsaD"/>
    <property type="match status" value="1"/>
</dbReference>
<dbReference type="InterPro" id="IPR017861">
    <property type="entry name" value="KAE1/TsaD"/>
</dbReference>
<feature type="compositionally biased region" description="Polar residues" evidence="7">
    <location>
        <begin position="440"/>
        <end position="466"/>
    </location>
</feature>
<keyword evidence="5" id="KW-0012">Acyltransferase</keyword>
<feature type="compositionally biased region" description="Acidic residues" evidence="7">
    <location>
        <begin position="57"/>
        <end position="68"/>
    </location>
</feature>
<feature type="compositionally biased region" description="Low complexity" evidence="7">
    <location>
        <begin position="589"/>
        <end position="606"/>
    </location>
</feature>
<feature type="compositionally biased region" description="Polar residues" evidence="7">
    <location>
        <begin position="507"/>
        <end position="531"/>
    </location>
</feature>
<reference evidence="9 10" key="1">
    <citation type="submission" date="2015-04" db="EMBL/GenBank/DDBJ databases">
        <title>Lasius niger genome sequencing.</title>
        <authorList>
            <person name="Konorov E.A."/>
            <person name="Nikitin M.A."/>
            <person name="Kirill M.V."/>
            <person name="Chang P."/>
        </authorList>
    </citation>
    <scope>NUCLEOTIDE SEQUENCE [LARGE SCALE GENOMIC DNA]</scope>
    <source>
        <tissue evidence="9">Whole</tissue>
    </source>
</reference>
<evidence type="ECO:0000256" key="1">
    <source>
        <dbReference type="ARBA" id="ARBA00012156"/>
    </source>
</evidence>
<keyword evidence="3" id="KW-0819">tRNA processing</keyword>
<dbReference type="GO" id="GO:0005739">
    <property type="term" value="C:mitochondrion"/>
    <property type="evidence" value="ECO:0007669"/>
    <property type="project" value="TreeGrafter"/>
</dbReference>
<feature type="region of interest" description="Disordered" evidence="7">
    <location>
        <begin position="370"/>
        <end position="405"/>
    </location>
</feature>
<keyword evidence="4" id="KW-0479">Metal-binding</keyword>
<feature type="region of interest" description="Disordered" evidence="7">
    <location>
        <begin position="1"/>
        <end position="141"/>
    </location>
</feature>
<evidence type="ECO:0000256" key="7">
    <source>
        <dbReference type="SAM" id="MobiDB-lite"/>
    </source>
</evidence>
<evidence type="ECO:0000313" key="10">
    <source>
        <dbReference type="Proteomes" id="UP000036403"/>
    </source>
</evidence>
<dbReference type="InterPro" id="IPR043129">
    <property type="entry name" value="ATPase_NBD"/>
</dbReference>
<evidence type="ECO:0000256" key="3">
    <source>
        <dbReference type="ARBA" id="ARBA00022694"/>
    </source>
</evidence>
<feature type="compositionally biased region" description="Basic and acidic residues" evidence="7">
    <location>
        <begin position="74"/>
        <end position="91"/>
    </location>
</feature>
<feature type="compositionally biased region" description="Low complexity" evidence="7">
    <location>
        <begin position="123"/>
        <end position="132"/>
    </location>
</feature>
<dbReference type="PANTHER" id="PTHR11735">
    <property type="entry name" value="TRNA N6-ADENOSINE THREONYLCARBAMOYLTRANSFERASE"/>
    <property type="match status" value="1"/>
</dbReference>
<feature type="compositionally biased region" description="Polar residues" evidence="7">
    <location>
        <begin position="625"/>
        <end position="649"/>
    </location>
</feature>
<evidence type="ECO:0000256" key="4">
    <source>
        <dbReference type="ARBA" id="ARBA00022723"/>
    </source>
</evidence>
<feature type="compositionally biased region" description="Polar residues" evidence="7">
    <location>
        <begin position="858"/>
        <end position="873"/>
    </location>
</feature>
<evidence type="ECO:0000313" key="9">
    <source>
        <dbReference type="EMBL" id="KMQ96175.1"/>
    </source>
</evidence>
<comment type="caution">
    <text evidence="9">The sequence shown here is derived from an EMBL/GenBank/DDBJ whole genome shotgun (WGS) entry which is preliminary data.</text>
</comment>
<feature type="compositionally biased region" description="Basic and acidic residues" evidence="7">
    <location>
        <begin position="651"/>
        <end position="691"/>
    </location>
</feature>
<comment type="catalytic activity">
    <reaction evidence="6">
        <text>L-threonylcarbamoyladenylate + adenosine(37) in tRNA = N(6)-L-threonylcarbamoyladenosine(37) in tRNA + AMP + H(+)</text>
        <dbReference type="Rhea" id="RHEA:37059"/>
        <dbReference type="Rhea" id="RHEA-COMP:10162"/>
        <dbReference type="Rhea" id="RHEA-COMP:10163"/>
        <dbReference type="ChEBI" id="CHEBI:15378"/>
        <dbReference type="ChEBI" id="CHEBI:73682"/>
        <dbReference type="ChEBI" id="CHEBI:74411"/>
        <dbReference type="ChEBI" id="CHEBI:74418"/>
        <dbReference type="ChEBI" id="CHEBI:456215"/>
        <dbReference type="EC" id="2.3.1.234"/>
    </reaction>
</comment>
<feature type="region of interest" description="Disordered" evidence="7">
    <location>
        <begin position="425"/>
        <end position="789"/>
    </location>
</feature>
<dbReference type="GO" id="GO:0046872">
    <property type="term" value="F:metal ion binding"/>
    <property type="evidence" value="ECO:0007669"/>
    <property type="project" value="UniProtKB-KW"/>
</dbReference>
<dbReference type="CDD" id="cd24134">
    <property type="entry name" value="ASKHA_NBD_OSGEPL1_QRI7_euk"/>
    <property type="match status" value="1"/>
</dbReference>